<reference evidence="3" key="1">
    <citation type="submission" date="2020-04" db="EMBL/GenBank/DDBJ databases">
        <title>Draft genome resource of the tomato pathogen Pseudocercospora fuligena.</title>
        <authorList>
            <person name="Zaccaron A."/>
        </authorList>
    </citation>
    <scope>NUCLEOTIDE SEQUENCE</scope>
    <source>
        <strain evidence="3">PF001</strain>
    </source>
</reference>
<proteinExistence type="predicted"/>
<feature type="region of interest" description="Disordered" evidence="1">
    <location>
        <begin position="85"/>
        <end position="127"/>
    </location>
</feature>
<name>A0A8H6VRP3_9PEZI</name>
<evidence type="ECO:0000313" key="4">
    <source>
        <dbReference type="Proteomes" id="UP000660729"/>
    </source>
</evidence>
<keyword evidence="2" id="KW-0812">Transmembrane</keyword>
<feature type="compositionally biased region" description="Acidic residues" evidence="1">
    <location>
        <begin position="98"/>
        <end position="108"/>
    </location>
</feature>
<evidence type="ECO:0000313" key="3">
    <source>
        <dbReference type="EMBL" id="KAF7198074.1"/>
    </source>
</evidence>
<comment type="caution">
    <text evidence="3">The sequence shown here is derived from an EMBL/GenBank/DDBJ whole genome shotgun (WGS) entry which is preliminary data.</text>
</comment>
<evidence type="ECO:0000256" key="1">
    <source>
        <dbReference type="SAM" id="MobiDB-lite"/>
    </source>
</evidence>
<dbReference type="Pfam" id="PF08636">
    <property type="entry name" value="Pkr1"/>
    <property type="match status" value="1"/>
</dbReference>
<keyword evidence="2" id="KW-0472">Membrane</keyword>
<sequence length="195" mass="20824">MADFLTNLWESVFTPGTTPTLLVATNCTFGALQVLLLSLLVATYSIHFAILSVLCGGLWYSINWFAVELQAAQKAEVEAERLRKKRQQEKEWSAAGDAADDEGEDTETEGGMRESVTSLIEPVGVSSRGEPAKAEIIEALQAAAHAPVGSGGSAASGVQPVAGGIESRQRRIDDSDKAPSELSTDSEWEKVDEGR</sequence>
<feature type="transmembrane region" description="Helical" evidence="2">
    <location>
        <begin position="48"/>
        <end position="67"/>
    </location>
</feature>
<dbReference type="OrthoDB" id="9626941at2759"/>
<keyword evidence="4" id="KW-1185">Reference proteome</keyword>
<keyword evidence="2" id="KW-1133">Transmembrane helix</keyword>
<feature type="compositionally biased region" description="Basic and acidic residues" evidence="1">
    <location>
        <begin position="167"/>
        <end position="179"/>
    </location>
</feature>
<feature type="region of interest" description="Disordered" evidence="1">
    <location>
        <begin position="145"/>
        <end position="195"/>
    </location>
</feature>
<feature type="transmembrane region" description="Helical" evidence="2">
    <location>
        <begin position="20"/>
        <end position="41"/>
    </location>
</feature>
<dbReference type="PANTHER" id="PTHR28251:SF1">
    <property type="entry name" value="V-TYPE ATPASE ASSEMBLY FACTOR PKR1"/>
    <property type="match status" value="1"/>
</dbReference>
<dbReference type="GO" id="GO:0005789">
    <property type="term" value="C:endoplasmic reticulum membrane"/>
    <property type="evidence" value="ECO:0007669"/>
    <property type="project" value="TreeGrafter"/>
</dbReference>
<protein>
    <submittedName>
        <fullName evidence="3">V-type ATPase assembly factor PKR1</fullName>
    </submittedName>
</protein>
<accession>A0A8H6VRP3</accession>
<dbReference type="PANTHER" id="PTHR28251">
    <property type="entry name" value="V-TYPE ATPASE ASSEMBLY FACTOR PKR1"/>
    <property type="match status" value="1"/>
</dbReference>
<feature type="compositionally biased region" description="Low complexity" evidence="1">
    <location>
        <begin position="155"/>
        <end position="164"/>
    </location>
</feature>
<dbReference type="EMBL" id="JABCIY010000003">
    <property type="protein sequence ID" value="KAF7198074.1"/>
    <property type="molecule type" value="Genomic_DNA"/>
</dbReference>
<dbReference type="AlphaFoldDB" id="A0A8H6VRP3"/>
<dbReference type="Proteomes" id="UP000660729">
    <property type="component" value="Unassembled WGS sequence"/>
</dbReference>
<dbReference type="GO" id="GO:0070072">
    <property type="term" value="P:vacuolar proton-transporting V-type ATPase complex assembly"/>
    <property type="evidence" value="ECO:0007669"/>
    <property type="project" value="InterPro"/>
</dbReference>
<dbReference type="InterPro" id="IPR013945">
    <property type="entry name" value="Pkr1"/>
</dbReference>
<evidence type="ECO:0000256" key="2">
    <source>
        <dbReference type="SAM" id="Phobius"/>
    </source>
</evidence>
<organism evidence="3 4">
    <name type="scientific">Pseudocercospora fuligena</name>
    <dbReference type="NCBI Taxonomy" id="685502"/>
    <lineage>
        <taxon>Eukaryota</taxon>
        <taxon>Fungi</taxon>
        <taxon>Dikarya</taxon>
        <taxon>Ascomycota</taxon>
        <taxon>Pezizomycotina</taxon>
        <taxon>Dothideomycetes</taxon>
        <taxon>Dothideomycetidae</taxon>
        <taxon>Mycosphaerellales</taxon>
        <taxon>Mycosphaerellaceae</taxon>
        <taxon>Pseudocercospora</taxon>
    </lineage>
</organism>
<gene>
    <name evidence="3" type="ORF">HII31_00430</name>
</gene>